<feature type="domain" description="GST C-terminal" evidence="3">
    <location>
        <begin position="89"/>
        <end position="169"/>
    </location>
</feature>
<dbReference type="CDD" id="cd03045">
    <property type="entry name" value="GST_N_Delta_Epsilon"/>
    <property type="match status" value="1"/>
</dbReference>
<dbReference type="InterPro" id="IPR036282">
    <property type="entry name" value="Glutathione-S-Trfase_C_sf"/>
</dbReference>
<dbReference type="SUPFAM" id="SSF52833">
    <property type="entry name" value="Thioredoxin-like"/>
    <property type="match status" value="1"/>
</dbReference>
<sequence>MNNLVLYGFEPSPPHRAVVLTLKILGLQYECRTVDILKGEHMAPEFLKKNPQHTVPTLEYNGNFIHDSHAIIIFLVEKFGKDDSLYPKDPLKRAICNQRMFFNSGILFPTMRAITIQGNVPKAKFDAVRSGFEFLEKFLEGHLFVSGNTMTIADICCAASAHSNTALFR</sequence>
<dbReference type="Gene3D" id="3.40.30.10">
    <property type="entry name" value="Glutaredoxin"/>
    <property type="match status" value="1"/>
</dbReference>
<keyword evidence="5" id="KW-1185">Reference proteome</keyword>
<dbReference type="HOGENOM" id="CLU_011226_2_1_1"/>
<dbReference type="STRING" id="36166.T1H546"/>
<accession>T1H546</accession>
<dbReference type="GO" id="GO:0006749">
    <property type="term" value="P:glutathione metabolic process"/>
    <property type="evidence" value="ECO:0007669"/>
    <property type="project" value="TreeGrafter"/>
</dbReference>
<feature type="domain" description="GST N-terminal" evidence="2">
    <location>
        <begin position="2"/>
        <end position="83"/>
    </location>
</feature>
<evidence type="ECO:0000259" key="3">
    <source>
        <dbReference type="PROSITE" id="PS50405"/>
    </source>
</evidence>
<protein>
    <submittedName>
        <fullName evidence="4">Uncharacterized protein</fullName>
    </submittedName>
</protein>
<dbReference type="InterPro" id="IPR004045">
    <property type="entry name" value="Glutathione_S-Trfase_N"/>
</dbReference>
<reference evidence="4" key="2">
    <citation type="submission" date="2015-06" db="UniProtKB">
        <authorList>
            <consortium name="EnsemblMetazoa"/>
        </authorList>
    </citation>
    <scope>IDENTIFICATION</scope>
</reference>
<dbReference type="SFLD" id="SFLDS00019">
    <property type="entry name" value="Glutathione_Transferase_(cytos"/>
    <property type="match status" value="1"/>
</dbReference>
<dbReference type="EMBL" id="CAQQ02381678">
    <property type="status" value="NOT_ANNOTATED_CDS"/>
    <property type="molecule type" value="Genomic_DNA"/>
</dbReference>
<dbReference type="InterPro" id="IPR036249">
    <property type="entry name" value="Thioredoxin-like_sf"/>
</dbReference>
<dbReference type="SUPFAM" id="SSF47616">
    <property type="entry name" value="GST C-terminal domain-like"/>
    <property type="match status" value="1"/>
</dbReference>
<evidence type="ECO:0000313" key="5">
    <source>
        <dbReference type="Proteomes" id="UP000015102"/>
    </source>
</evidence>
<dbReference type="SFLD" id="SFLDG00358">
    <property type="entry name" value="Main_(cytGST)"/>
    <property type="match status" value="1"/>
</dbReference>
<evidence type="ECO:0000259" key="2">
    <source>
        <dbReference type="PROSITE" id="PS50404"/>
    </source>
</evidence>
<dbReference type="GO" id="GO:0004364">
    <property type="term" value="F:glutathione transferase activity"/>
    <property type="evidence" value="ECO:0007669"/>
    <property type="project" value="TreeGrafter"/>
</dbReference>
<dbReference type="Proteomes" id="UP000015102">
    <property type="component" value="Unassembled WGS sequence"/>
</dbReference>
<reference evidence="5" key="1">
    <citation type="submission" date="2013-02" db="EMBL/GenBank/DDBJ databases">
        <authorList>
            <person name="Hughes D."/>
        </authorList>
    </citation>
    <scope>NUCLEOTIDE SEQUENCE</scope>
    <source>
        <strain>Durham</strain>
        <strain evidence="5">NC isolate 2 -- Noor lab</strain>
    </source>
</reference>
<dbReference type="Gene3D" id="1.20.1050.10">
    <property type="match status" value="1"/>
</dbReference>
<dbReference type="PROSITE" id="PS50404">
    <property type="entry name" value="GST_NTER"/>
    <property type="match status" value="1"/>
</dbReference>
<evidence type="ECO:0000313" key="4">
    <source>
        <dbReference type="EnsemblMetazoa" id="MESCA011421-PA"/>
    </source>
</evidence>
<name>T1H546_MEGSC</name>
<organism evidence="4 5">
    <name type="scientific">Megaselia scalaris</name>
    <name type="common">Humpbacked fly</name>
    <name type="synonym">Phora scalaris</name>
    <dbReference type="NCBI Taxonomy" id="36166"/>
    <lineage>
        <taxon>Eukaryota</taxon>
        <taxon>Metazoa</taxon>
        <taxon>Ecdysozoa</taxon>
        <taxon>Arthropoda</taxon>
        <taxon>Hexapoda</taxon>
        <taxon>Insecta</taxon>
        <taxon>Pterygota</taxon>
        <taxon>Neoptera</taxon>
        <taxon>Endopterygota</taxon>
        <taxon>Diptera</taxon>
        <taxon>Brachycera</taxon>
        <taxon>Muscomorpha</taxon>
        <taxon>Platypezoidea</taxon>
        <taxon>Phoridae</taxon>
        <taxon>Megaseliini</taxon>
        <taxon>Megaselia</taxon>
    </lineage>
</organism>
<dbReference type="InterPro" id="IPR010987">
    <property type="entry name" value="Glutathione-S-Trfase_C-like"/>
</dbReference>
<dbReference type="PANTHER" id="PTHR43969:SF9">
    <property type="entry name" value="GLUTATHIONE S TRANSFERASE D10, ISOFORM A-RELATED"/>
    <property type="match status" value="1"/>
</dbReference>
<dbReference type="PROSITE" id="PS50405">
    <property type="entry name" value="GST_CTER"/>
    <property type="match status" value="1"/>
</dbReference>
<dbReference type="AlphaFoldDB" id="T1H546"/>
<dbReference type="PANTHER" id="PTHR43969">
    <property type="entry name" value="GLUTATHIONE S TRANSFERASE D10, ISOFORM A-RELATED"/>
    <property type="match status" value="1"/>
</dbReference>
<dbReference type="Pfam" id="PF13417">
    <property type="entry name" value="GST_N_3"/>
    <property type="match status" value="1"/>
</dbReference>
<comment type="subunit">
    <text evidence="1">Homodimer.</text>
</comment>
<dbReference type="EnsemblMetazoa" id="MESCA011421-RA">
    <property type="protein sequence ID" value="MESCA011421-PA"/>
    <property type="gene ID" value="MESCA011421"/>
</dbReference>
<proteinExistence type="predicted"/>
<evidence type="ECO:0000256" key="1">
    <source>
        <dbReference type="ARBA" id="ARBA00011738"/>
    </source>
</evidence>
<dbReference type="InterPro" id="IPR040079">
    <property type="entry name" value="Glutathione_S-Trfase"/>
</dbReference>
<dbReference type="FunFam" id="3.40.30.10:FF:000034">
    <property type="entry name" value="glutathione S-transferase 1"/>
    <property type="match status" value="1"/>
</dbReference>